<organism evidence="1 2">
    <name type="scientific">Popillia japonica</name>
    <name type="common">Japanese beetle</name>
    <dbReference type="NCBI Taxonomy" id="7064"/>
    <lineage>
        <taxon>Eukaryota</taxon>
        <taxon>Metazoa</taxon>
        <taxon>Ecdysozoa</taxon>
        <taxon>Arthropoda</taxon>
        <taxon>Hexapoda</taxon>
        <taxon>Insecta</taxon>
        <taxon>Pterygota</taxon>
        <taxon>Neoptera</taxon>
        <taxon>Endopterygota</taxon>
        <taxon>Coleoptera</taxon>
        <taxon>Polyphaga</taxon>
        <taxon>Scarabaeiformia</taxon>
        <taxon>Scarabaeidae</taxon>
        <taxon>Rutelinae</taxon>
        <taxon>Popillia</taxon>
    </lineage>
</organism>
<protein>
    <submittedName>
        <fullName evidence="1">Uncharacterized protein</fullName>
    </submittedName>
</protein>
<proteinExistence type="predicted"/>
<name>A0AAW1I7U9_POPJA</name>
<dbReference type="Proteomes" id="UP001458880">
    <property type="component" value="Unassembled WGS sequence"/>
</dbReference>
<dbReference type="EMBL" id="JASPKY010000777">
    <property type="protein sequence ID" value="KAK9685424.1"/>
    <property type="molecule type" value="Genomic_DNA"/>
</dbReference>
<gene>
    <name evidence="1" type="ORF">QE152_g38058</name>
</gene>
<reference evidence="1 2" key="1">
    <citation type="journal article" date="2024" name="BMC Genomics">
        <title>De novo assembly and annotation of Popillia japonica's genome with initial clues to its potential as an invasive pest.</title>
        <authorList>
            <person name="Cucini C."/>
            <person name="Boschi S."/>
            <person name="Funari R."/>
            <person name="Cardaioli E."/>
            <person name="Iannotti N."/>
            <person name="Marturano G."/>
            <person name="Paoli F."/>
            <person name="Bruttini M."/>
            <person name="Carapelli A."/>
            <person name="Frati F."/>
            <person name="Nardi F."/>
        </authorList>
    </citation>
    <scope>NUCLEOTIDE SEQUENCE [LARGE SCALE GENOMIC DNA]</scope>
    <source>
        <strain evidence="1">DMR45628</strain>
    </source>
</reference>
<accession>A0AAW1I7U9</accession>
<evidence type="ECO:0000313" key="1">
    <source>
        <dbReference type="EMBL" id="KAK9685424.1"/>
    </source>
</evidence>
<evidence type="ECO:0000313" key="2">
    <source>
        <dbReference type="Proteomes" id="UP001458880"/>
    </source>
</evidence>
<sequence>MGEVINYEIVFVYMHMPLTNKIAMLRQSFLILSQEYYSKYKTHVNITVNLGCLMCRYVYRFGKSREIDSP</sequence>
<dbReference type="AlphaFoldDB" id="A0AAW1I7U9"/>
<comment type="caution">
    <text evidence="1">The sequence shown here is derived from an EMBL/GenBank/DDBJ whole genome shotgun (WGS) entry which is preliminary data.</text>
</comment>
<keyword evidence="2" id="KW-1185">Reference proteome</keyword>